<feature type="region of interest" description="Disordered" evidence="1">
    <location>
        <begin position="1"/>
        <end position="71"/>
    </location>
</feature>
<dbReference type="AlphaFoldDB" id="A0A6P9CUX0"/>
<evidence type="ECO:0000259" key="2">
    <source>
        <dbReference type="Pfam" id="PF06773"/>
    </source>
</evidence>
<dbReference type="CTD" id="10018"/>
<dbReference type="OMA" id="LRPEMWI"/>
<name>A0A6P9CUX0_PANGU</name>
<sequence length="257" mass="28596">MAKQSSDLNSECEREGGQLQPAERPAQPHHLRPGAPTSLQTEYQGNHLGERDSSSPGSPQGPLAPPSSPSPFATRSPLFMFVRRSPLLSRSSSGYFSFDIDRSPAPMNCDKATQTPSPPCQAINHYLSAMGKQEHASRWQSRPIPEDMQPEIWIAQELRRIGDEFNASYCPRRVTFNIWFIGLPGSKSSDHNFASFALYRPLHMENAVTSASRGHEDCLLGSNNKAHEQSLWMQLIAIPDFGTSSKLKEQEDSMLEN</sequence>
<evidence type="ECO:0000259" key="3">
    <source>
        <dbReference type="Pfam" id="PF08945"/>
    </source>
</evidence>
<protein>
    <submittedName>
        <fullName evidence="5">Bcl-2-like protein 11 isoform X3</fullName>
    </submittedName>
</protein>
<accession>A0A6P9CUX0</accession>
<keyword evidence="4" id="KW-1185">Reference proteome</keyword>
<dbReference type="GO" id="GO:0007127">
    <property type="term" value="P:meiosis I"/>
    <property type="evidence" value="ECO:0007669"/>
    <property type="project" value="TreeGrafter"/>
</dbReference>
<gene>
    <name evidence="5" type="primary">BCL2L11</name>
</gene>
<dbReference type="Proteomes" id="UP001652622">
    <property type="component" value="Unplaced"/>
</dbReference>
<evidence type="ECO:0000256" key="1">
    <source>
        <dbReference type="SAM" id="MobiDB-lite"/>
    </source>
</evidence>
<dbReference type="InterPro" id="IPR015040">
    <property type="entry name" value="Bcl-x_interacting_BH3_dom"/>
</dbReference>
<feature type="domain" description="Bcl-x interacting BH3" evidence="3">
    <location>
        <begin position="137"/>
        <end position="173"/>
    </location>
</feature>
<dbReference type="RefSeq" id="XP_034283420.1">
    <property type="nucleotide sequence ID" value="XM_034427529.2"/>
</dbReference>
<organism evidence="4 5">
    <name type="scientific">Pantherophis guttatus</name>
    <name type="common">Corn snake</name>
    <name type="synonym">Elaphe guttata</name>
    <dbReference type="NCBI Taxonomy" id="94885"/>
    <lineage>
        <taxon>Eukaryota</taxon>
        <taxon>Metazoa</taxon>
        <taxon>Chordata</taxon>
        <taxon>Craniata</taxon>
        <taxon>Vertebrata</taxon>
        <taxon>Euteleostomi</taxon>
        <taxon>Lepidosauria</taxon>
        <taxon>Squamata</taxon>
        <taxon>Bifurcata</taxon>
        <taxon>Unidentata</taxon>
        <taxon>Episquamata</taxon>
        <taxon>Toxicofera</taxon>
        <taxon>Serpentes</taxon>
        <taxon>Colubroidea</taxon>
        <taxon>Colubridae</taxon>
        <taxon>Colubrinae</taxon>
        <taxon>Pantherophis</taxon>
    </lineage>
</organism>
<evidence type="ECO:0000313" key="5">
    <source>
        <dbReference type="RefSeq" id="XP_034283420.1"/>
    </source>
</evidence>
<dbReference type="InterPro" id="IPR014771">
    <property type="entry name" value="Apoptosis_Bim_N"/>
</dbReference>
<dbReference type="Pfam" id="PF08945">
    <property type="entry name" value="Bclx_interact"/>
    <property type="match status" value="1"/>
</dbReference>
<dbReference type="PANTHER" id="PTHR12044:SF9">
    <property type="entry name" value="BCL-2-LIKE PROTEIN 11"/>
    <property type="match status" value="1"/>
</dbReference>
<dbReference type="InterPro" id="IPR052133">
    <property type="entry name" value="Immune_Signaling-Apoptosis_Reg"/>
</dbReference>
<dbReference type="Pfam" id="PF06773">
    <property type="entry name" value="Bim_N"/>
    <property type="match status" value="1"/>
</dbReference>
<dbReference type="PANTHER" id="PTHR12044">
    <property type="entry name" value="BCL2 INTERACTING MEDIATOR OF CELL DEATH"/>
    <property type="match status" value="1"/>
</dbReference>
<dbReference type="InParanoid" id="A0A6P9CUX0"/>
<proteinExistence type="predicted"/>
<reference evidence="5" key="1">
    <citation type="submission" date="2025-08" db="UniProtKB">
        <authorList>
            <consortium name="RefSeq"/>
        </authorList>
    </citation>
    <scope>IDENTIFICATION</scope>
    <source>
        <tissue evidence="5">Blood</tissue>
    </source>
</reference>
<evidence type="ECO:0000313" key="4">
    <source>
        <dbReference type="Proteomes" id="UP001652622"/>
    </source>
</evidence>
<feature type="domain" description="Apoptosis Bim N-terminal" evidence="2">
    <location>
        <begin position="4"/>
        <end position="43"/>
    </location>
</feature>
<dbReference type="GeneID" id="117671574"/>
<dbReference type="OrthoDB" id="8441539at2759"/>